<dbReference type="SUPFAM" id="SSF48498">
    <property type="entry name" value="Tetracyclin repressor-like, C-terminal domain"/>
    <property type="match status" value="1"/>
</dbReference>
<dbReference type="RefSeq" id="WP_103263330.1">
    <property type="nucleotide sequence ID" value="NZ_PPEL01000119.1"/>
</dbReference>
<dbReference type="Pfam" id="PF13977">
    <property type="entry name" value="TetR_C_6"/>
    <property type="match status" value="1"/>
</dbReference>
<evidence type="ECO:0000256" key="3">
    <source>
        <dbReference type="ARBA" id="ARBA00023125"/>
    </source>
</evidence>
<keyword evidence="3 5" id="KW-0238">DNA-binding</keyword>
<evidence type="ECO:0000256" key="2">
    <source>
        <dbReference type="ARBA" id="ARBA00023015"/>
    </source>
</evidence>
<evidence type="ECO:0000313" key="7">
    <source>
        <dbReference type="EMBL" id="PNV64306.1"/>
    </source>
</evidence>
<dbReference type="PANTHER" id="PTHR30055:SF226">
    <property type="entry name" value="HTH-TYPE TRANSCRIPTIONAL REGULATOR PKSA"/>
    <property type="match status" value="1"/>
</dbReference>
<dbReference type="GO" id="GO:0000976">
    <property type="term" value="F:transcription cis-regulatory region binding"/>
    <property type="evidence" value="ECO:0007669"/>
    <property type="project" value="TreeGrafter"/>
</dbReference>
<dbReference type="PRINTS" id="PR00455">
    <property type="entry name" value="HTHTETR"/>
</dbReference>
<keyword evidence="1" id="KW-0678">Repressor</keyword>
<evidence type="ECO:0000256" key="4">
    <source>
        <dbReference type="ARBA" id="ARBA00023163"/>
    </source>
</evidence>
<dbReference type="InterPro" id="IPR009057">
    <property type="entry name" value="Homeodomain-like_sf"/>
</dbReference>
<evidence type="ECO:0000313" key="8">
    <source>
        <dbReference type="Proteomes" id="UP000236488"/>
    </source>
</evidence>
<evidence type="ECO:0000256" key="1">
    <source>
        <dbReference type="ARBA" id="ARBA00022491"/>
    </source>
</evidence>
<dbReference type="PROSITE" id="PS01081">
    <property type="entry name" value="HTH_TETR_1"/>
    <property type="match status" value="1"/>
</dbReference>
<keyword evidence="2" id="KW-0805">Transcription regulation</keyword>
<dbReference type="PROSITE" id="PS50977">
    <property type="entry name" value="HTH_TETR_2"/>
    <property type="match status" value="1"/>
</dbReference>
<dbReference type="Proteomes" id="UP000236488">
    <property type="component" value="Unassembled WGS sequence"/>
</dbReference>
<proteinExistence type="predicted"/>
<dbReference type="GO" id="GO:0003700">
    <property type="term" value="F:DNA-binding transcription factor activity"/>
    <property type="evidence" value="ECO:0007669"/>
    <property type="project" value="TreeGrafter"/>
</dbReference>
<gene>
    <name evidence="7" type="ORF">C2L80_12665</name>
</gene>
<keyword evidence="8" id="KW-1185">Reference proteome</keyword>
<dbReference type="EMBL" id="PPEL01000119">
    <property type="protein sequence ID" value="PNV64306.1"/>
    <property type="molecule type" value="Genomic_DNA"/>
</dbReference>
<dbReference type="SUPFAM" id="SSF46689">
    <property type="entry name" value="Homeodomain-like"/>
    <property type="match status" value="1"/>
</dbReference>
<accession>A0A2K2U1W1</accession>
<dbReference type="InterPro" id="IPR023772">
    <property type="entry name" value="DNA-bd_HTH_TetR-type_CS"/>
</dbReference>
<dbReference type="Pfam" id="PF00440">
    <property type="entry name" value="TetR_N"/>
    <property type="match status" value="1"/>
</dbReference>
<feature type="non-terminal residue" evidence="7">
    <location>
        <position position="231"/>
    </location>
</feature>
<dbReference type="InterPro" id="IPR001647">
    <property type="entry name" value="HTH_TetR"/>
</dbReference>
<dbReference type="InterPro" id="IPR050109">
    <property type="entry name" value="HTH-type_TetR-like_transc_reg"/>
</dbReference>
<protein>
    <recommendedName>
        <fullName evidence="6">HTH tetR-type domain-containing protein</fullName>
    </recommendedName>
</protein>
<evidence type="ECO:0000259" key="6">
    <source>
        <dbReference type="PROSITE" id="PS50977"/>
    </source>
</evidence>
<sequence length="231" mass="25505">MSEPSTKDKIRDAMYSLVAEKGYDKASVSQVCTLVGISKPALYYYFASKEELFLDMVKSLYPVLDPEDKGFVAIVDTSEYFSYLYKMGRSILANYHGDEERRRVLAEIDMQATRIPAVAQHQQRLTRSTIDAFAAVLRHGVDIGALPKDYDIESAAQYLFVITSGFSTLVAQNADVDTIAVWERTVDLLLGGADVFPDGLGGQPQPPPAAGYRIVHLAPSLVERLQPPLPV</sequence>
<comment type="caution">
    <text evidence="7">The sequence shown here is derived from an EMBL/GenBank/DDBJ whole genome shotgun (WGS) entry which is preliminary data.</text>
</comment>
<name>A0A2K2U1W1_9ACTN</name>
<evidence type="ECO:0000256" key="5">
    <source>
        <dbReference type="PROSITE-ProRule" id="PRU00335"/>
    </source>
</evidence>
<dbReference type="Gene3D" id="1.10.357.10">
    <property type="entry name" value="Tetracycline Repressor, domain 2"/>
    <property type="match status" value="1"/>
</dbReference>
<feature type="DNA-binding region" description="H-T-H motif" evidence="5">
    <location>
        <begin position="27"/>
        <end position="46"/>
    </location>
</feature>
<dbReference type="InterPro" id="IPR036271">
    <property type="entry name" value="Tet_transcr_reg_TetR-rel_C_sf"/>
</dbReference>
<feature type="domain" description="HTH tetR-type" evidence="6">
    <location>
        <begin position="4"/>
        <end position="64"/>
    </location>
</feature>
<keyword evidence="4" id="KW-0804">Transcription</keyword>
<organism evidence="7 8">
    <name type="scientific">Rubneribacter badeniensis</name>
    <dbReference type="NCBI Taxonomy" id="2070688"/>
    <lineage>
        <taxon>Bacteria</taxon>
        <taxon>Bacillati</taxon>
        <taxon>Actinomycetota</taxon>
        <taxon>Coriobacteriia</taxon>
        <taxon>Eggerthellales</taxon>
        <taxon>Eggerthellaceae</taxon>
        <taxon>Rubneribacter</taxon>
    </lineage>
</organism>
<dbReference type="AlphaFoldDB" id="A0A2K2U1W1"/>
<reference evidence="7 8" key="1">
    <citation type="journal article" date="2018" name="Int. J. Syst. Evol. Microbiol.">
        <title>Rubneribacter badeniensis gen. nov., sp. nov. and Enteroscipio rubneri gen. nov., sp. nov., new members of the Eggerthellaceae isolated from human faeces.</title>
        <authorList>
            <person name="Danylec N."/>
            <person name="Gobl A."/>
            <person name="Stoll D.A."/>
            <person name="Hetzer B."/>
            <person name="Kulling S.E."/>
            <person name="Huch M."/>
        </authorList>
    </citation>
    <scope>NUCLEOTIDE SEQUENCE [LARGE SCALE GENOMIC DNA]</scope>
    <source>
        <strain evidence="7 8">ResAG-85</strain>
    </source>
</reference>
<dbReference type="PANTHER" id="PTHR30055">
    <property type="entry name" value="HTH-TYPE TRANSCRIPTIONAL REGULATOR RUTR"/>
    <property type="match status" value="1"/>
</dbReference>
<dbReference type="InterPro" id="IPR039538">
    <property type="entry name" value="BetI_C"/>
</dbReference>